<dbReference type="RefSeq" id="WP_345466948.1">
    <property type="nucleotide sequence ID" value="NZ_BAABRP010000016.1"/>
</dbReference>
<accession>A0ABP9WC94</accession>
<evidence type="ECO:0008006" key="3">
    <source>
        <dbReference type="Google" id="ProtNLM"/>
    </source>
</evidence>
<gene>
    <name evidence="1" type="ORF">Dcar01_03115</name>
</gene>
<dbReference type="InterPro" id="IPR036388">
    <property type="entry name" value="WH-like_DNA-bd_sf"/>
</dbReference>
<dbReference type="Gene3D" id="1.10.10.10">
    <property type="entry name" value="Winged helix-like DNA-binding domain superfamily/Winged helix DNA-binding domain"/>
    <property type="match status" value="1"/>
</dbReference>
<proteinExistence type="predicted"/>
<dbReference type="SUPFAM" id="SSF46785">
    <property type="entry name" value="Winged helix' DNA-binding domain"/>
    <property type="match status" value="1"/>
</dbReference>
<evidence type="ECO:0000313" key="2">
    <source>
        <dbReference type="Proteomes" id="UP001401887"/>
    </source>
</evidence>
<protein>
    <recommendedName>
        <fullName evidence="3">ArsR family transcriptional regulator</fullName>
    </recommendedName>
</protein>
<sequence>MTDLAALEARVRALEDRLAVLEEERPGGPPPAGDFWALDTLTARYPAGALVFAGHVKLPTGEQYGWQEGESLPDLLEADWQAAAPALAALGHPLRLTLLRAVLHGEQTTADLQAHPGLAGAGKLYHHLRELQAAGWLVPEGRGRYVVPAQRVIPLLVVLRATGQVEAGAAGGES</sequence>
<organism evidence="1 2">
    <name type="scientific">Deinococcus carri</name>
    <dbReference type="NCBI Taxonomy" id="1211323"/>
    <lineage>
        <taxon>Bacteria</taxon>
        <taxon>Thermotogati</taxon>
        <taxon>Deinococcota</taxon>
        <taxon>Deinococci</taxon>
        <taxon>Deinococcales</taxon>
        <taxon>Deinococcaceae</taxon>
        <taxon>Deinococcus</taxon>
    </lineage>
</organism>
<dbReference type="Proteomes" id="UP001401887">
    <property type="component" value="Unassembled WGS sequence"/>
</dbReference>
<dbReference type="EMBL" id="BAABRP010000016">
    <property type="protein sequence ID" value="GAA5514360.1"/>
    <property type="molecule type" value="Genomic_DNA"/>
</dbReference>
<keyword evidence="2" id="KW-1185">Reference proteome</keyword>
<name>A0ABP9WC94_9DEIO</name>
<evidence type="ECO:0000313" key="1">
    <source>
        <dbReference type="EMBL" id="GAA5514360.1"/>
    </source>
</evidence>
<comment type="caution">
    <text evidence="1">The sequence shown here is derived from an EMBL/GenBank/DDBJ whole genome shotgun (WGS) entry which is preliminary data.</text>
</comment>
<reference evidence="1 2" key="1">
    <citation type="submission" date="2024-02" db="EMBL/GenBank/DDBJ databases">
        <title>Deinococcus carri NBRC 110142.</title>
        <authorList>
            <person name="Ichikawa N."/>
            <person name="Katano-Makiyama Y."/>
            <person name="Hidaka K."/>
        </authorList>
    </citation>
    <scope>NUCLEOTIDE SEQUENCE [LARGE SCALE GENOMIC DNA]</scope>
    <source>
        <strain evidence="1 2">NBRC 110142</strain>
    </source>
</reference>
<dbReference type="InterPro" id="IPR036390">
    <property type="entry name" value="WH_DNA-bd_sf"/>
</dbReference>